<feature type="domain" description="HTH OST-type" evidence="10">
    <location>
        <begin position="106"/>
        <end position="182"/>
    </location>
</feature>
<feature type="compositionally biased region" description="Polar residues" evidence="9">
    <location>
        <begin position="205"/>
        <end position="216"/>
    </location>
</feature>
<dbReference type="PROSITE" id="PS51644">
    <property type="entry name" value="HTH_OST"/>
    <property type="match status" value="2"/>
</dbReference>
<dbReference type="STRING" id="56723.ENSLBEP00000036812"/>
<keyword evidence="12" id="KW-1185">Reference proteome</keyword>
<evidence type="ECO:0000256" key="8">
    <source>
        <dbReference type="ARBA" id="ARBA00022871"/>
    </source>
</evidence>
<dbReference type="Ensembl" id="ENSLBET00000038345.1">
    <property type="protein sequence ID" value="ENSLBEP00000036812.1"/>
    <property type="gene ID" value="ENSLBEG00000027480.1"/>
</dbReference>
<dbReference type="AlphaFoldDB" id="A0A3Q3GRF7"/>
<name>A0A3Q3GRF7_9LABR</name>
<dbReference type="Proteomes" id="UP000261660">
    <property type="component" value="Unplaced"/>
</dbReference>
<evidence type="ECO:0000256" key="4">
    <source>
        <dbReference type="ARBA" id="ARBA00022473"/>
    </source>
</evidence>
<evidence type="ECO:0000259" key="10">
    <source>
        <dbReference type="PROSITE" id="PS51644"/>
    </source>
</evidence>
<dbReference type="Gene3D" id="3.30.420.610">
    <property type="entry name" value="LOTUS domain-like"/>
    <property type="match status" value="3"/>
</dbReference>
<evidence type="ECO:0000256" key="1">
    <source>
        <dbReference type="ARBA" id="ARBA00004496"/>
    </source>
</evidence>
<comment type="similarity">
    <text evidence="2">Belongs to the TDRD5 family.</text>
</comment>
<feature type="compositionally biased region" description="Basic and acidic residues" evidence="9">
    <location>
        <begin position="224"/>
        <end position="233"/>
    </location>
</feature>
<dbReference type="PANTHER" id="PTHR22948:SF19">
    <property type="entry name" value="TUDOR DOMAIN-CONTAINING PROTEIN 5"/>
    <property type="match status" value="1"/>
</dbReference>
<dbReference type="GO" id="GO:0005737">
    <property type="term" value="C:cytoplasm"/>
    <property type="evidence" value="ECO:0007669"/>
    <property type="project" value="UniProtKB-SubCell"/>
</dbReference>
<dbReference type="Gene3D" id="2.30.30.140">
    <property type="match status" value="1"/>
</dbReference>
<dbReference type="InterPro" id="IPR025605">
    <property type="entry name" value="OST-HTH/LOTUS_dom"/>
</dbReference>
<dbReference type="InterPro" id="IPR035437">
    <property type="entry name" value="SNase_OB-fold_sf"/>
</dbReference>
<protein>
    <recommendedName>
        <fullName evidence="3">Tudor domain-containing protein 5</fullName>
    </recommendedName>
</protein>
<dbReference type="InterPro" id="IPR050621">
    <property type="entry name" value="Tudor_domain_containing"/>
</dbReference>
<evidence type="ECO:0000256" key="2">
    <source>
        <dbReference type="ARBA" id="ARBA00010384"/>
    </source>
</evidence>
<evidence type="ECO:0000256" key="6">
    <source>
        <dbReference type="ARBA" id="ARBA00022737"/>
    </source>
</evidence>
<evidence type="ECO:0000256" key="3">
    <source>
        <dbReference type="ARBA" id="ARBA00013420"/>
    </source>
</evidence>
<reference evidence="11" key="2">
    <citation type="submission" date="2025-09" db="UniProtKB">
        <authorList>
            <consortium name="Ensembl"/>
        </authorList>
    </citation>
    <scope>IDENTIFICATION</scope>
</reference>
<dbReference type="GeneTree" id="ENSGT00940000159902"/>
<dbReference type="InterPro" id="IPR041966">
    <property type="entry name" value="LOTUS-like"/>
</dbReference>
<dbReference type="InterPro" id="IPR002999">
    <property type="entry name" value="Tudor"/>
</dbReference>
<keyword evidence="8" id="KW-0744">Spermatogenesis</keyword>
<dbReference type="SUPFAM" id="SSF63748">
    <property type="entry name" value="Tudor/PWWP/MBT"/>
    <property type="match status" value="1"/>
</dbReference>
<dbReference type="GO" id="GO:0007283">
    <property type="term" value="P:spermatogenesis"/>
    <property type="evidence" value="ECO:0007669"/>
    <property type="project" value="UniProtKB-KW"/>
</dbReference>
<reference evidence="11" key="1">
    <citation type="submission" date="2025-08" db="UniProtKB">
        <authorList>
            <consortium name="Ensembl"/>
        </authorList>
    </citation>
    <scope>IDENTIFICATION</scope>
</reference>
<evidence type="ECO:0000313" key="12">
    <source>
        <dbReference type="Proteomes" id="UP000261660"/>
    </source>
</evidence>
<feature type="region of interest" description="Disordered" evidence="9">
    <location>
        <begin position="193"/>
        <end position="233"/>
    </location>
</feature>
<feature type="region of interest" description="Disordered" evidence="9">
    <location>
        <begin position="676"/>
        <end position="703"/>
    </location>
</feature>
<keyword evidence="6" id="KW-0677">Repeat</keyword>
<dbReference type="FunCoup" id="A0A3Q3GRF7">
    <property type="interactions" value="783"/>
</dbReference>
<dbReference type="PANTHER" id="PTHR22948">
    <property type="entry name" value="TUDOR DOMAIN CONTAINING PROTEIN"/>
    <property type="match status" value="1"/>
</dbReference>
<evidence type="ECO:0000256" key="5">
    <source>
        <dbReference type="ARBA" id="ARBA00022490"/>
    </source>
</evidence>
<dbReference type="Gene3D" id="2.40.50.90">
    <property type="match status" value="1"/>
</dbReference>
<organism evidence="11 12">
    <name type="scientific">Labrus bergylta</name>
    <name type="common">ballan wrasse</name>
    <dbReference type="NCBI Taxonomy" id="56723"/>
    <lineage>
        <taxon>Eukaryota</taxon>
        <taxon>Metazoa</taxon>
        <taxon>Chordata</taxon>
        <taxon>Craniata</taxon>
        <taxon>Vertebrata</taxon>
        <taxon>Euteleostomi</taxon>
        <taxon>Actinopterygii</taxon>
        <taxon>Neopterygii</taxon>
        <taxon>Teleostei</taxon>
        <taxon>Neoteleostei</taxon>
        <taxon>Acanthomorphata</taxon>
        <taxon>Eupercaria</taxon>
        <taxon>Labriformes</taxon>
        <taxon>Labridae</taxon>
        <taxon>Labrus</taxon>
    </lineage>
</organism>
<keyword evidence="4" id="KW-0217">Developmental protein</keyword>
<evidence type="ECO:0000256" key="7">
    <source>
        <dbReference type="ARBA" id="ARBA00022782"/>
    </source>
</evidence>
<feature type="compositionally biased region" description="Low complexity" evidence="9">
    <location>
        <begin position="680"/>
        <end position="695"/>
    </location>
</feature>
<dbReference type="Pfam" id="PF12872">
    <property type="entry name" value="OST-HTH"/>
    <property type="match status" value="2"/>
</dbReference>
<keyword evidence="7" id="KW-0221">Differentiation</keyword>
<evidence type="ECO:0000313" key="11">
    <source>
        <dbReference type="Ensembl" id="ENSLBEP00000036812.1"/>
    </source>
</evidence>
<evidence type="ECO:0000256" key="9">
    <source>
        <dbReference type="SAM" id="MobiDB-lite"/>
    </source>
</evidence>
<dbReference type="InParanoid" id="A0A3Q3GRF7"/>
<feature type="domain" description="HTH OST-type" evidence="10">
    <location>
        <begin position="265"/>
        <end position="340"/>
    </location>
</feature>
<sequence>MSQEEVLAKLKKDVRSLLISSKRGLDPDQLRRDYVAMRCLMWLQLTSVKEEPYAKITVSDESTRNIEELVAKQRTAKTSKKVWRGGASYFSSRYCQPVVLPRRGRAPPAVPAHLRAQLRLLLSQGPLRLSDLEGCFLRCFGHPLRVHCYGFYSTGEMLEAATDMVAIQQSMLGLILILREQMLPSPLLRPLRTGMIKPKSPTPEKWNSNEPNTRTRMPTVPGMVEKDQETDPELCREGQLFQKRVLKLEEDLRQQIIENGVAGTISQELKDKLRKVVSQTSGGVSVHNLPEEYKMFFGEDLPLQQSGFVSVTELVSAMSDTFHLKPAGSDSGQHWIVMDIQDSDITQSGVYVLSSKDTESFENSVKLPSRSFYFSCGESPWEGKHEEDNENITADEELEINNNSKTYEKVWLHLFSHDILHFKIQSFPSVPLDAVQSQRLKPPTPHAARQLIQVLVEHVKSPWEFYIRFSEPDGTRALEDMIIEMRRCYTCPEVSERYRLPERFVRRGQVCCVSPTGIWFYRVVIHQIISPTQVEVYFVDYGMMNVEQTFISLFLRSCYSILQAQAVPSSLAGIKPTTGSWTAEAVASFKNLCSDRTLVGALYGYTGDVLQLYLCDTHTENDVYIHTVLISQGHGTACSPAASAAVIILLSSLFQVTEASPFNALLEESLSSGDLGWPMTNNSPSTRTSTPTSSPLAPPDLIQMKTSPAHCKADLKVSSELK</sequence>
<keyword evidence="5" id="KW-0963">Cytoplasm</keyword>
<dbReference type="GO" id="GO:0030154">
    <property type="term" value="P:cell differentiation"/>
    <property type="evidence" value="ECO:0007669"/>
    <property type="project" value="UniProtKB-KW"/>
</dbReference>
<comment type="subcellular location">
    <subcellularLocation>
        <location evidence="1">Cytoplasm</location>
    </subcellularLocation>
</comment>
<accession>A0A3Q3GRF7</accession>
<dbReference type="Pfam" id="PF00567">
    <property type="entry name" value="TUDOR"/>
    <property type="match status" value="1"/>
</dbReference>
<proteinExistence type="inferred from homology"/>